<comment type="caution">
    <text evidence="5">The sequence shown here is derived from an EMBL/GenBank/DDBJ whole genome shotgun (WGS) entry which is preliminary data.</text>
</comment>
<feature type="domain" description="Prephenate/arogenate dehydrogenase" evidence="4">
    <location>
        <begin position="6"/>
        <end position="282"/>
    </location>
</feature>
<dbReference type="PROSITE" id="PS51176">
    <property type="entry name" value="PDH_ADH"/>
    <property type="match status" value="1"/>
</dbReference>
<dbReference type="Gene3D" id="1.10.3660.10">
    <property type="entry name" value="6-phosphogluconate dehydrogenase C-terminal like domain"/>
    <property type="match status" value="1"/>
</dbReference>
<dbReference type="Proteomes" id="UP000295773">
    <property type="component" value="Unassembled WGS sequence"/>
</dbReference>
<evidence type="ECO:0000256" key="1">
    <source>
        <dbReference type="ARBA" id="ARBA00007964"/>
    </source>
</evidence>
<dbReference type="Pfam" id="PF20463">
    <property type="entry name" value="PDH_C"/>
    <property type="match status" value="1"/>
</dbReference>
<dbReference type="InterPro" id="IPR008927">
    <property type="entry name" value="6-PGluconate_DH-like_C_sf"/>
</dbReference>
<name>A0A4R3TJV3_9FIRM</name>
<accession>A0A4R3TJV3</accession>
<comment type="pathway">
    <text evidence="3">Amino-acid biosynthesis.</text>
</comment>
<dbReference type="SUPFAM" id="SSF51735">
    <property type="entry name" value="NAD(P)-binding Rossmann-fold domains"/>
    <property type="match status" value="1"/>
</dbReference>
<dbReference type="GO" id="GO:0008977">
    <property type="term" value="F:prephenate dehydrogenase (NAD+) activity"/>
    <property type="evidence" value="ECO:0007669"/>
    <property type="project" value="InterPro"/>
</dbReference>
<dbReference type="GO" id="GO:0004665">
    <property type="term" value="F:prephenate dehydrogenase (NADP+) activity"/>
    <property type="evidence" value="ECO:0007669"/>
    <property type="project" value="InterPro"/>
</dbReference>
<evidence type="ECO:0000256" key="3">
    <source>
        <dbReference type="ARBA" id="ARBA00029440"/>
    </source>
</evidence>
<dbReference type="SUPFAM" id="SSF48179">
    <property type="entry name" value="6-phosphogluconate dehydrogenase C-terminal domain-like"/>
    <property type="match status" value="1"/>
</dbReference>
<organism evidence="5 6">
    <name type="scientific">Longicatena caecimuris</name>
    <dbReference type="NCBI Taxonomy" id="1796635"/>
    <lineage>
        <taxon>Bacteria</taxon>
        <taxon>Bacillati</taxon>
        <taxon>Bacillota</taxon>
        <taxon>Erysipelotrichia</taxon>
        <taxon>Erysipelotrichales</taxon>
        <taxon>Erysipelotrichaceae</taxon>
        <taxon>Longicatena</taxon>
    </lineage>
</organism>
<evidence type="ECO:0000313" key="6">
    <source>
        <dbReference type="Proteomes" id="UP000295773"/>
    </source>
</evidence>
<dbReference type="PANTHER" id="PTHR21363:SF0">
    <property type="entry name" value="PREPHENATE DEHYDROGENASE [NADP(+)]"/>
    <property type="match status" value="1"/>
</dbReference>
<keyword evidence="6" id="KW-1185">Reference proteome</keyword>
<dbReference type="GO" id="GO:0070403">
    <property type="term" value="F:NAD+ binding"/>
    <property type="evidence" value="ECO:0007669"/>
    <property type="project" value="InterPro"/>
</dbReference>
<dbReference type="InterPro" id="IPR046825">
    <property type="entry name" value="PDH_C"/>
</dbReference>
<sequence>MIKKDTRFLIVGLGLIGGSYAMGLKRNGFHVDAIDINQLSIDYAKEHDIIDEGSTFAIELIQNADFIISGLYPNMTVEWYATYQKYMKPHAFLTDVSGVKRNIVERIQSILREDLEFCASHPMAGKEVSGVKYADDAIFHIANFIITPTAKNTQTAIATLKEFASILGFTNISILTPEEHDEMVGFVSQLTHVIAVSLMNTNDNTHLVEYTGDSFRDLTRIAKINENLWSELFFLNKDNLIREIDDFVKEINHLKTKLEQDDVEGLKELFIQSTIRRKRFDR</sequence>
<evidence type="ECO:0000313" key="5">
    <source>
        <dbReference type="EMBL" id="TCU62378.1"/>
    </source>
</evidence>
<protein>
    <submittedName>
        <fullName evidence="5">Prephenate dehydrogenase</fullName>
    </submittedName>
</protein>
<dbReference type="GO" id="GO:0006571">
    <property type="term" value="P:tyrosine biosynthetic process"/>
    <property type="evidence" value="ECO:0007669"/>
    <property type="project" value="InterPro"/>
</dbReference>
<keyword evidence="2" id="KW-0560">Oxidoreductase</keyword>
<dbReference type="RefSeq" id="WP_132224003.1">
    <property type="nucleotide sequence ID" value="NZ_JANKBG010000004.1"/>
</dbReference>
<dbReference type="InterPro" id="IPR036291">
    <property type="entry name" value="NAD(P)-bd_dom_sf"/>
</dbReference>
<dbReference type="InterPro" id="IPR003099">
    <property type="entry name" value="Prephen_DH"/>
</dbReference>
<dbReference type="EMBL" id="SMBP01000004">
    <property type="protein sequence ID" value="TCU62378.1"/>
    <property type="molecule type" value="Genomic_DNA"/>
</dbReference>
<proteinExistence type="inferred from homology"/>
<dbReference type="InterPro" id="IPR046826">
    <property type="entry name" value="PDH_N"/>
</dbReference>
<dbReference type="Gene3D" id="3.40.50.720">
    <property type="entry name" value="NAD(P)-binding Rossmann-like Domain"/>
    <property type="match status" value="1"/>
</dbReference>
<reference evidence="5 6" key="1">
    <citation type="submission" date="2019-03" db="EMBL/GenBank/DDBJ databases">
        <title>Genomic Encyclopedia of Type Strains, Phase IV (KMG-IV): sequencing the most valuable type-strain genomes for metagenomic binning, comparative biology and taxonomic classification.</title>
        <authorList>
            <person name="Goeker M."/>
        </authorList>
    </citation>
    <scope>NUCLEOTIDE SEQUENCE [LARGE SCALE GENOMIC DNA]</scope>
    <source>
        <strain evidence="5 6">DSM 29481</strain>
    </source>
</reference>
<evidence type="ECO:0000259" key="4">
    <source>
        <dbReference type="PROSITE" id="PS51176"/>
    </source>
</evidence>
<dbReference type="InterPro" id="IPR050812">
    <property type="entry name" value="Preph/Arog_dehydrog"/>
</dbReference>
<gene>
    <name evidence="5" type="ORF">EDD61_10414</name>
</gene>
<evidence type="ECO:0000256" key="2">
    <source>
        <dbReference type="ARBA" id="ARBA00023002"/>
    </source>
</evidence>
<dbReference type="AlphaFoldDB" id="A0A4R3TJV3"/>
<dbReference type="Pfam" id="PF02153">
    <property type="entry name" value="PDH_N"/>
    <property type="match status" value="1"/>
</dbReference>
<dbReference type="PANTHER" id="PTHR21363">
    <property type="entry name" value="PREPHENATE DEHYDROGENASE"/>
    <property type="match status" value="1"/>
</dbReference>
<comment type="similarity">
    <text evidence="1">Belongs to the prephenate/arogenate dehydrogenase family.</text>
</comment>